<organism evidence="4 5">
    <name type="scientific">Macrolepiota fuliginosa MF-IS2</name>
    <dbReference type="NCBI Taxonomy" id="1400762"/>
    <lineage>
        <taxon>Eukaryota</taxon>
        <taxon>Fungi</taxon>
        <taxon>Dikarya</taxon>
        <taxon>Basidiomycota</taxon>
        <taxon>Agaricomycotina</taxon>
        <taxon>Agaricomycetes</taxon>
        <taxon>Agaricomycetidae</taxon>
        <taxon>Agaricales</taxon>
        <taxon>Agaricineae</taxon>
        <taxon>Agaricaceae</taxon>
        <taxon>Macrolepiota</taxon>
    </lineage>
</organism>
<feature type="chain" id="PRO_5040137812" description="Mid2 domain-containing protein" evidence="3">
    <location>
        <begin position="21"/>
        <end position="407"/>
    </location>
</feature>
<comment type="caution">
    <text evidence="4">The sequence shown here is derived from an EMBL/GenBank/DDBJ whole genome shotgun (WGS) entry which is preliminary data.</text>
</comment>
<dbReference type="AlphaFoldDB" id="A0A9P6C7B0"/>
<evidence type="ECO:0000313" key="5">
    <source>
        <dbReference type="Proteomes" id="UP000807342"/>
    </source>
</evidence>
<sequence>MYSLWTFSLLFLSFHFPVYSQTLVNVTVDDTVPNPATNARVTYLDAGWSQCPTMFCPSPRPDPSEALNETWRTSIFDPTQGSNTNLSISPPRASITFFGSAVYVYCILSLSESSDSTTNSDMLFKIDEEEPGFFSLESQGATSGGSAFAYNVLVYANSSLLMDNHTLTIQNGRGPGGTKALMMLDYVVFSTNPKMISEPPPPAVGATSQSPDMFKSKILTGVLVTVCLLFGIVLAYLLRGFWTTKIRWPRPRTATEVLPISTQQTRQPFVWRWLGRCLGFRSINRGVPFNPSLFVANRPQSQSESMKDLALPQLHGQRQSEAISLEDELETQSKKSATEGRWAFITSWRDRTVQEAEIPSLPPTSNAPTTILSDLTPQVRPLQSHRPQQQEETPGTQPRRGFTIMNT</sequence>
<accession>A0A9P6C7B0</accession>
<keyword evidence="5" id="KW-1185">Reference proteome</keyword>
<keyword evidence="3" id="KW-0732">Signal</keyword>
<evidence type="ECO:0000256" key="2">
    <source>
        <dbReference type="SAM" id="Phobius"/>
    </source>
</evidence>
<evidence type="ECO:0000256" key="1">
    <source>
        <dbReference type="SAM" id="MobiDB-lite"/>
    </source>
</evidence>
<gene>
    <name evidence="4" type="ORF">P691DRAFT_691072</name>
</gene>
<evidence type="ECO:0000256" key="3">
    <source>
        <dbReference type="SAM" id="SignalP"/>
    </source>
</evidence>
<keyword evidence="2" id="KW-1133">Transmembrane helix</keyword>
<reference evidence="4" key="1">
    <citation type="submission" date="2020-11" db="EMBL/GenBank/DDBJ databases">
        <authorList>
            <consortium name="DOE Joint Genome Institute"/>
            <person name="Ahrendt S."/>
            <person name="Riley R."/>
            <person name="Andreopoulos W."/>
            <person name="Labutti K."/>
            <person name="Pangilinan J."/>
            <person name="Ruiz-Duenas F.J."/>
            <person name="Barrasa J.M."/>
            <person name="Sanchez-Garcia M."/>
            <person name="Camarero S."/>
            <person name="Miyauchi S."/>
            <person name="Serrano A."/>
            <person name="Linde D."/>
            <person name="Babiker R."/>
            <person name="Drula E."/>
            <person name="Ayuso-Fernandez I."/>
            <person name="Pacheco R."/>
            <person name="Padilla G."/>
            <person name="Ferreira P."/>
            <person name="Barriuso J."/>
            <person name="Kellner H."/>
            <person name="Castanera R."/>
            <person name="Alfaro M."/>
            <person name="Ramirez L."/>
            <person name="Pisabarro A.G."/>
            <person name="Kuo A."/>
            <person name="Tritt A."/>
            <person name="Lipzen A."/>
            <person name="He G."/>
            <person name="Yan M."/>
            <person name="Ng V."/>
            <person name="Cullen D."/>
            <person name="Martin F."/>
            <person name="Rosso M.-N."/>
            <person name="Henrissat B."/>
            <person name="Hibbett D."/>
            <person name="Martinez A.T."/>
            <person name="Grigoriev I.V."/>
        </authorList>
    </citation>
    <scope>NUCLEOTIDE SEQUENCE</scope>
    <source>
        <strain evidence="4">MF-IS2</strain>
    </source>
</reference>
<dbReference type="EMBL" id="MU151051">
    <property type="protein sequence ID" value="KAF9454926.1"/>
    <property type="molecule type" value="Genomic_DNA"/>
</dbReference>
<dbReference type="OrthoDB" id="3027521at2759"/>
<keyword evidence="2" id="KW-0812">Transmembrane</keyword>
<name>A0A9P6C7B0_9AGAR</name>
<proteinExistence type="predicted"/>
<dbReference type="Proteomes" id="UP000807342">
    <property type="component" value="Unassembled WGS sequence"/>
</dbReference>
<feature type="signal peptide" evidence="3">
    <location>
        <begin position="1"/>
        <end position="20"/>
    </location>
</feature>
<keyword evidence="2" id="KW-0472">Membrane</keyword>
<feature type="region of interest" description="Disordered" evidence="1">
    <location>
        <begin position="380"/>
        <end position="407"/>
    </location>
</feature>
<feature type="transmembrane region" description="Helical" evidence="2">
    <location>
        <begin position="218"/>
        <end position="238"/>
    </location>
</feature>
<protein>
    <recommendedName>
        <fullName evidence="6">Mid2 domain-containing protein</fullName>
    </recommendedName>
</protein>
<evidence type="ECO:0008006" key="6">
    <source>
        <dbReference type="Google" id="ProtNLM"/>
    </source>
</evidence>
<evidence type="ECO:0000313" key="4">
    <source>
        <dbReference type="EMBL" id="KAF9454926.1"/>
    </source>
</evidence>